<evidence type="ECO:0000313" key="2">
    <source>
        <dbReference type="EMBL" id="NIX77000.1"/>
    </source>
</evidence>
<dbReference type="EMBL" id="JAATJS010000003">
    <property type="protein sequence ID" value="NIX77000.1"/>
    <property type="molecule type" value="Genomic_DNA"/>
</dbReference>
<proteinExistence type="predicted"/>
<feature type="transmembrane region" description="Helical" evidence="1">
    <location>
        <begin position="84"/>
        <end position="102"/>
    </location>
</feature>
<evidence type="ECO:0000256" key="1">
    <source>
        <dbReference type="SAM" id="Phobius"/>
    </source>
</evidence>
<feature type="transmembrane region" description="Helical" evidence="1">
    <location>
        <begin position="210"/>
        <end position="227"/>
    </location>
</feature>
<organism evidence="2 3">
    <name type="scientific">Microvirga terricola</name>
    <dbReference type="NCBI Taxonomy" id="2719797"/>
    <lineage>
        <taxon>Bacteria</taxon>
        <taxon>Pseudomonadati</taxon>
        <taxon>Pseudomonadota</taxon>
        <taxon>Alphaproteobacteria</taxon>
        <taxon>Hyphomicrobiales</taxon>
        <taxon>Methylobacteriaceae</taxon>
        <taxon>Microvirga</taxon>
    </lineage>
</organism>
<keyword evidence="1" id="KW-0812">Transmembrane</keyword>
<accession>A0ABX0VDG8</accession>
<feature type="transmembrane region" description="Helical" evidence="1">
    <location>
        <begin position="266"/>
        <end position="287"/>
    </location>
</feature>
<feature type="transmembrane region" description="Helical" evidence="1">
    <location>
        <begin position="49"/>
        <end position="72"/>
    </location>
</feature>
<keyword evidence="1" id="KW-0472">Membrane</keyword>
<reference evidence="2 3" key="1">
    <citation type="submission" date="2020-03" db="EMBL/GenBank/DDBJ databases">
        <title>The genome sequence of Microvirga sp. c23x22.</title>
        <authorList>
            <person name="Zhang X."/>
        </authorList>
    </citation>
    <scope>NUCLEOTIDE SEQUENCE [LARGE SCALE GENOMIC DNA]</scope>
    <source>
        <strain evidence="3">c23x22</strain>
    </source>
</reference>
<feature type="transmembrane region" description="Helical" evidence="1">
    <location>
        <begin position="19"/>
        <end position="37"/>
    </location>
</feature>
<gene>
    <name evidence="2" type="ORF">HB375_10295</name>
</gene>
<feature type="transmembrane region" description="Helical" evidence="1">
    <location>
        <begin position="177"/>
        <end position="198"/>
    </location>
</feature>
<keyword evidence="3" id="KW-1185">Reference proteome</keyword>
<sequence>MAQGVTFEAQLSRSSYKQYFLVSLIIATALPTFAFILNYHVFGQTFSPVAFFLSIILIMSGAHVWLTLAYYLDKHWLSFFATRPLIFFGGPAAIIAGTILLIAGTPLVIGATVMYAATFLNIWHHSKQNWGILAMVGKIRGSNIAALRVPVVWAWPFFMIPWAQFVPEVKAAIPGDILANSAMASGLAYLVFFAYYLVKSGVLAKRDPSILLFIAVIAAYFIPTAMFNSSYMLMAFPAAHALQYYIIVLASLALRERKKARTVGILSSIAIASALLIGLTVTAWLVVKVSAGGNVWAEGPVRIGLGVLYGVNLLHFYLDAFIWKFSDKQVREQHGEAFAF</sequence>
<feature type="transmembrane region" description="Helical" evidence="1">
    <location>
        <begin position="299"/>
        <end position="318"/>
    </location>
</feature>
<evidence type="ECO:0000313" key="3">
    <source>
        <dbReference type="Proteomes" id="UP000707352"/>
    </source>
</evidence>
<feature type="transmembrane region" description="Helical" evidence="1">
    <location>
        <begin position="233"/>
        <end position="254"/>
    </location>
</feature>
<protein>
    <submittedName>
        <fullName evidence="2">Uncharacterized protein</fullName>
    </submittedName>
</protein>
<dbReference type="RefSeq" id="WP_167672896.1">
    <property type="nucleotide sequence ID" value="NZ_JAATJS010000003.1"/>
</dbReference>
<dbReference type="Proteomes" id="UP000707352">
    <property type="component" value="Unassembled WGS sequence"/>
</dbReference>
<keyword evidence="1" id="KW-1133">Transmembrane helix</keyword>
<name>A0ABX0VDG8_9HYPH</name>
<feature type="transmembrane region" description="Helical" evidence="1">
    <location>
        <begin position="145"/>
        <end position="165"/>
    </location>
</feature>
<comment type="caution">
    <text evidence="2">The sequence shown here is derived from an EMBL/GenBank/DDBJ whole genome shotgun (WGS) entry which is preliminary data.</text>
</comment>